<feature type="region of interest" description="Disordered" evidence="1">
    <location>
        <begin position="34"/>
        <end position="58"/>
    </location>
</feature>
<proteinExistence type="predicted"/>
<feature type="compositionally biased region" description="Basic residues" evidence="1">
    <location>
        <begin position="43"/>
        <end position="52"/>
    </location>
</feature>
<sequence length="58" mass="6470">MRNSRMFIVASDGISPGLAPFGCIHHINVSSDSFSLDGEKKKGEKKKQKKKNTHLELK</sequence>
<evidence type="ECO:0000313" key="2">
    <source>
        <dbReference type="EMBL" id="MBX49513.1"/>
    </source>
</evidence>
<name>A0A2P2P4D6_RHIMU</name>
<reference evidence="2" key="1">
    <citation type="submission" date="2018-02" db="EMBL/GenBank/DDBJ databases">
        <title>Rhizophora mucronata_Transcriptome.</title>
        <authorList>
            <person name="Meera S.P."/>
            <person name="Sreeshan A."/>
            <person name="Augustine A."/>
        </authorList>
    </citation>
    <scope>NUCLEOTIDE SEQUENCE</scope>
    <source>
        <tissue evidence="2">Leaf</tissue>
    </source>
</reference>
<organism evidence="2">
    <name type="scientific">Rhizophora mucronata</name>
    <name type="common">Asiatic mangrove</name>
    <dbReference type="NCBI Taxonomy" id="61149"/>
    <lineage>
        <taxon>Eukaryota</taxon>
        <taxon>Viridiplantae</taxon>
        <taxon>Streptophyta</taxon>
        <taxon>Embryophyta</taxon>
        <taxon>Tracheophyta</taxon>
        <taxon>Spermatophyta</taxon>
        <taxon>Magnoliopsida</taxon>
        <taxon>eudicotyledons</taxon>
        <taxon>Gunneridae</taxon>
        <taxon>Pentapetalae</taxon>
        <taxon>rosids</taxon>
        <taxon>fabids</taxon>
        <taxon>Malpighiales</taxon>
        <taxon>Rhizophoraceae</taxon>
        <taxon>Rhizophora</taxon>
    </lineage>
</organism>
<dbReference type="AlphaFoldDB" id="A0A2P2P4D6"/>
<evidence type="ECO:0000256" key="1">
    <source>
        <dbReference type="SAM" id="MobiDB-lite"/>
    </source>
</evidence>
<dbReference type="EMBL" id="GGEC01069029">
    <property type="protein sequence ID" value="MBX49513.1"/>
    <property type="molecule type" value="Transcribed_RNA"/>
</dbReference>
<protein>
    <submittedName>
        <fullName evidence="2">Uncharacterized protein</fullName>
    </submittedName>
</protein>
<accession>A0A2P2P4D6</accession>